<gene>
    <name evidence="6" type="ORF">F4562_001008</name>
</gene>
<dbReference type="PANTHER" id="PTHR47151:SF2">
    <property type="entry name" value="AMINO ACID BINDING PROTEIN"/>
    <property type="match status" value="1"/>
</dbReference>
<dbReference type="InterPro" id="IPR028081">
    <property type="entry name" value="Leu-bd"/>
</dbReference>
<evidence type="ECO:0000259" key="5">
    <source>
        <dbReference type="Pfam" id="PF13458"/>
    </source>
</evidence>
<dbReference type="CDD" id="cd06342">
    <property type="entry name" value="PBP1_ABC_LIVBP-like"/>
    <property type="match status" value="1"/>
</dbReference>
<dbReference type="EMBL" id="JACHMP010000001">
    <property type="protein sequence ID" value="MBB5817946.1"/>
    <property type="molecule type" value="Genomic_DNA"/>
</dbReference>
<evidence type="ECO:0000313" key="7">
    <source>
        <dbReference type="Proteomes" id="UP000540685"/>
    </source>
</evidence>
<dbReference type="PANTHER" id="PTHR47151">
    <property type="entry name" value="LEU/ILE/VAL-BINDING ABC TRANSPORTER SUBUNIT"/>
    <property type="match status" value="1"/>
</dbReference>
<keyword evidence="3" id="KW-0732">Signal</keyword>
<comment type="caution">
    <text evidence="6">The sequence shown here is derived from an EMBL/GenBank/DDBJ whole genome shotgun (WGS) entry which is preliminary data.</text>
</comment>
<keyword evidence="4" id="KW-0029">Amino-acid transport</keyword>
<dbReference type="PROSITE" id="PS51257">
    <property type="entry name" value="PROKAR_LIPOPROTEIN"/>
    <property type="match status" value="1"/>
</dbReference>
<reference evidence="6 7" key="1">
    <citation type="submission" date="2020-08" db="EMBL/GenBank/DDBJ databases">
        <title>Sequencing the genomes of 1000 actinobacteria strains.</title>
        <authorList>
            <person name="Klenk H.-P."/>
        </authorList>
    </citation>
    <scope>NUCLEOTIDE SEQUENCE [LARGE SCALE GENOMIC DNA]</scope>
    <source>
        <strain evidence="6 7">DSM 46887</strain>
    </source>
</reference>
<feature type="domain" description="Leucine-binding protein" evidence="5">
    <location>
        <begin position="44"/>
        <end position="383"/>
    </location>
</feature>
<dbReference type="PRINTS" id="PR00337">
    <property type="entry name" value="LEUILEVALBP"/>
</dbReference>
<dbReference type="Gene3D" id="3.40.50.2300">
    <property type="match status" value="2"/>
</dbReference>
<proteinExistence type="inferred from homology"/>
<protein>
    <submittedName>
        <fullName evidence="6">Branched-chain amino acid transport system substrate-binding protein</fullName>
    </submittedName>
</protein>
<dbReference type="AlphaFoldDB" id="A0A7W9MEY5"/>
<dbReference type="RefSeq" id="WP_184548241.1">
    <property type="nucleotide sequence ID" value="NZ_JACHMP010000001.1"/>
</dbReference>
<accession>A0A7W9MEY5</accession>
<evidence type="ECO:0000256" key="3">
    <source>
        <dbReference type="ARBA" id="ARBA00022729"/>
    </source>
</evidence>
<evidence type="ECO:0000313" key="6">
    <source>
        <dbReference type="EMBL" id="MBB5817946.1"/>
    </source>
</evidence>
<evidence type="ECO:0000256" key="1">
    <source>
        <dbReference type="ARBA" id="ARBA00010062"/>
    </source>
</evidence>
<dbReference type="Proteomes" id="UP000540685">
    <property type="component" value="Unassembled WGS sequence"/>
</dbReference>
<sequence length="392" mass="40585">MRATPLKSFTSLALLGLLVTGCGQGLLGGGGAGESAPQAGKDEPITLGMLIPQSGSEAAIGPYMSNAAQLAIDEINAKGGVLGRKLELKTADDACDAQSAASAANKLVTEGVDISVGGYCSGATLPTLPIFGRADIPMIIPAANSQELVDQKLKHVFLINGTGSQQAGAAEKWIAKQGAEKVALMHDNTSYSKDIALRTEELLDAPGGAEAVITEAVTPKESDYSPNITNVLAKKPDFVYWTGYFQEGGLIARQLRQAGYKGSIMVADGSVSPKLIEIAGAEAAEGVYATMTQTPDTLQGAEGWLDAYRKKFGAEPGPYSNQAYDAVRLAAEAVTKAGGTDGTKVVAALEAIDGFTMFSGPLKFTPEHTLANGGFQILVVKGDGFALQDALR</sequence>
<evidence type="ECO:0000256" key="4">
    <source>
        <dbReference type="ARBA" id="ARBA00022970"/>
    </source>
</evidence>
<keyword evidence="7" id="KW-1185">Reference proteome</keyword>
<evidence type="ECO:0000256" key="2">
    <source>
        <dbReference type="ARBA" id="ARBA00022448"/>
    </source>
</evidence>
<organism evidence="6 7">
    <name type="scientific">Streptosporangium becharense</name>
    <dbReference type="NCBI Taxonomy" id="1816182"/>
    <lineage>
        <taxon>Bacteria</taxon>
        <taxon>Bacillati</taxon>
        <taxon>Actinomycetota</taxon>
        <taxon>Actinomycetes</taxon>
        <taxon>Streptosporangiales</taxon>
        <taxon>Streptosporangiaceae</taxon>
        <taxon>Streptosporangium</taxon>
    </lineage>
</organism>
<comment type="similarity">
    <text evidence="1">Belongs to the leucine-binding protein family.</text>
</comment>
<dbReference type="InterPro" id="IPR000709">
    <property type="entry name" value="Leu_Ile_Val-bd"/>
</dbReference>
<dbReference type="Pfam" id="PF13458">
    <property type="entry name" value="Peripla_BP_6"/>
    <property type="match status" value="1"/>
</dbReference>
<dbReference type="SUPFAM" id="SSF53822">
    <property type="entry name" value="Periplasmic binding protein-like I"/>
    <property type="match status" value="1"/>
</dbReference>
<keyword evidence="2" id="KW-0813">Transport</keyword>
<name>A0A7W9MEY5_9ACTN</name>
<dbReference type="GO" id="GO:0006865">
    <property type="term" value="P:amino acid transport"/>
    <property type="evidence" value="ECO:0007669"/>
    <property type="project" value="UniProtKB-KW"/>
</dbReference>
<dbReference type="InterPro" id="IPR028082">
    <property type="entry name" value="Peripla_BP_I"/>
</dbReference>